<dbReference type="PROSITE" id="PS50932">
    <property type="entry name" value="HTH_LACI_2"/>
    <property type="match status" value="1"/>
</dbReference>
<evidence type="ECO:0000259" key="4">
    <source>
        <dbReference type="PROSITE" id="PS50932"/>
    </source>
</evidence>
<gene>
    <name evidence="5" type="ORF">C8D95_102443</name>
</gene>
<proteinExistence type="predicted"/>
<dbReference type="CDD" id="cd01392">
    <property type="entry name" value="HTH_LacI"/>
    <property type="match status" value="1"/>
</dbReference>
<dbReference type="InterPro" id="IPR046335">
    <property type="entry name" value="LacI/GalR-like_sensor"/>
</dbReference>
<dbReference type="Pfam" id="PF00356">
    <property type="entry name" value="LacI"/>
    <property type="match status" value="1"/>
</dbReference>
<dbReference type="Pfam" id="PF13377">
    <property type="entry name" value="Peripla_BP_3"/>
    <property type="match status" value="1"/>
</dbReference>
<keyword evidence="6" id="KW-1185">Reference proteome</keyword>
<protein>
    <submittedName>
        <fullName evidence="5">LacI family transcriptional regulator</fullName>
    </submittedName>
</protein>
<dbReference type="AlphaFoldDB" id="A0A316GC60"/>
<keyword evidence="1" id="KW-0805">Transcription regulation</keyword>
<accession>A0A316GC60</accession>
<dbReference type="Proteomes" id="UP000245390">
    <property type="component" value="Unassembled WGS sequence"/>
</dbReference>
<dbReference type="InterPro" id="IPR010982">
    <property type="entry name" value="Lambda_DNA-bd_dom_sf"/>
</dbReference>
<evidence type="ECO:0000256" key="3">
    <source>
        <dbReference type="ARBA" id="ARBA00023163"/>
    </source>
</evidence>
<dbReference type="SUPFAM" id="SSF53822">
    <property type="entry name" value="Periplasmic binding protein-like I"/>
    <property type="match status" value="1"/>
</dbReference>
<dbReference type="InterPro" id="IPR000843">
    <property type="entry name" value="HTH_LacI"/>
</dbReference>
<dbReference type="CDD" id="cd20009">
    <property type="entry name" value="PBP1_RafR-like"/>
    <property type="match status" value="1"/>
</dbReference>
<evidence type="ECO:0000313" key="6">
    <source>
        <dbReference type="Proteomes" id="UP000245390"/>
    </source>
</evidence>
<dbReference type="KEGG" id="salo:EF888_11975"/>
<dbReference type="InterPro" id="IPR028082">
    <property type="entry name" value="Peripla_BP_I"/>
</dbReference>
<reference evidence="5 6" key="1">
    <citation type="submission" date="2018-05" db="EMBL/GenBank/DDBJ databases">
        <title>Genomic Encyclopedia of Type Strains, Phase IV (KMG-IV): sequencing the most valuable type-strain genomes for metagenomic binning, comparative biology and taxonomic classification.</title>
        <authorList>
            <person name="Goeker M."/>
        </authorList>
    </citation>
    <scope>NUCLEOTIDE SEQUENCE [LARGE SCALE GENOMIC DNA]</scope>
    <source>
        <strain evidence="5 6">DSM 103371</strain>
    </source>
</reference>
<dbReference type="EMBL" id="QGGV01000002">
    <property type="protein sequence ID" value="PWK57795.1"/>
    <property type="molecule type" value="Genomic_DNA"/>
</dbReference>
<evidence type="ECO:0000256" key="1">
    <source>
        <dbReference type="ARBA" id="ARBA00023015"/>
    </source>
</evidence>
<keyword evidence="3" id="KW-0804">Transcription</keyword>
<feature type="domain" description="HTH lacI-type" evidence="4">
    <location>
        <begin position="18"/>
        <end position="72"/>
    </location>
</feature>
<dbReference type="SUPFAM" id="SSF47413">
    <property type="entry name" value="lambda repressor-like DNA-binding domains"/>
    <property type="match status" value="1"/>
</dbReference>
<comment type="caution">
    <text evidence="5">The sequence shown here is derived from an EMBL/GenBank/DDBJ whole genome shotgun (WGS) entry which is preliminary data.</text>
</comment>
<dbReference type="GO" id="GO:0003700">
    <property type="term" value="F:DNA-binding transcription factor activity"/>
    <property type="evidence" value="ECO:0007669"/>
    <property type="project" value="TreeGrafter"/>
</dbReference>
<dbReference type="PANTHER" id="PTHR30146:SF109">
    <property type="entry name" value="HTH-TYPE TRANSCRIPTIONAL REGULATOR GALS"/>
    <property type="match status" value="1"/>
</dbReference>
<dbReference type="OrthoDB" id="60111at2"/>
<dbReference type="SMART" id="SM00354">
    <property type="entry name" value="HTH_LACI"/>
    <property type="match status" value="1"/>
</dbReference>
<dbReference type="PANTHER" id="PTHR30146">
    <property type="entry name" value="LACI-RELATED TRANSCRIPTIONAL REPRESSOR"/>
    <property type="match status" value="1"/>
</dbReference>
<dbReference type="Gene3D" id="3.40.50.2300">
    <property type="match status" value="2"/>
</dbReference>
<keyword evidence="2" id="KW-0238">DNA-binding</keyword>
<sequence length="350" mass="38066">MTDSDKKALLMPGERERPTLKTIARLAGVAVPTVSRALSNAPDIGQSTKERVRALALELGYRPNRAGLRLRTGKTNVLALVLSTDHDVMNHTAKLITAVASECRGTPYHLVVMPYFPDESPLTPVEYIVRTGSADGVILNRIQPRDTRIEFLRERRFPFVMHGRTADCGEDPYFDFDNETYGRLCAETFAARGRKRMLIVAPPGDQSYSQHMTRGASEAATSAGMTARVLEGATSDSPTDRVAAAVAADLALHPDTDCVMTASAPSAVAATQSIEAAGRTIGRDIDLASKEAISFLKVFRQEILVFHEDVAGTGSFLARALMQRIDRPDLPALQKVIRPDPLEETMTFGG</sequence>
<evidence type="ECO:0000256" key="2">
    <source>
        <dbReference type="ARBA" id="ARBA00023125"/>
    </source>
</evidence>
<name>A0A316GC60_9RHOB</name>
<dbReference type="GO" id="GO:0000976">
    <property type="term" value="F:transcription cis-regulatory region binding"/>
    <property type="evidence" value="ECO:0007669"/>
    <property type="project" value="TreeGrafter"/>
</dbReference>
<dbReference type="RefSeq" id="WP_109758370.1">
    <property type="nucleotide sequence ID" value="NZ_CP034588.1"/>
</dbReference>
<evidence type="ECO:0000313" key="5">
    <source>
        <dbReference type="EMBL" id="PWK57795.1"/>
    </source>
</evidence>
<dbReference type="Gene3D" id="1.10.260.40">
    <property type="entry name" value="lambda repressor-like DNA-binding domains"/>
    <property type="match status" value="1"/>
</dbReference>
<organism evidence="5 6">
    <name type="scientific">Silicimonas algicola</name>
    <dbReference type="NCBI Taxonomy" id="1826607"/>
    <lineage>
        <taxon>Bacteria</taxon>
        <taxon>Pseudomonadati</taxon>
        <taxon>Pseudomonadota</taxon>
        <taxon>Alphaproteobacteria</taxon>
        <taxon>Rhodobacterales</taxon>
        <taxon>Paracoccaceae</taxon>
    </lineage>
</organism>